<dbReference type="PRINTS" id="PR01374">
    <property type="entry name" value="TONBPROTEIN"/>
</dbReference>
<dbReference type="PANTHER" id="PTHR33446:SF2">
    <property type="entry name" value="PROTEIN TONB"/>
    <property type="match status" value="1"/>
</dbReference>
<dbReference type="InterPro" id="IPR051045">
    <property type="entry name" value="TonB-dependent_transducer"/>
</dbReference>
<dbReference type="SUPFAM" id="SSF74653">
    <property type="entry name" value="TolA/TonB C-terminal domain"/>
    <property type="match status" value="1"/>
</dbReference>
<dbReference type="InterPro" id="IPR006260">
    <property type="entry name" value="TonB/TolA_C"/>
</dbReference>
<dbReference type="EMBL" id="JSVA01000010">
    <property type="protein sequence ID" value="KOF02862.1"/>
    <property type="molecule type" value="Genomic_DNA"/>
</dbReference>
<evidence type="ECO:0000256" key="4">
    <source>
        <dbReference type="ARBA" id="ARBA00022475"/>
    </source>
</evidence>
<evidence type="ECO:0000256" key="8">
    <source>
        <dbReference type="ARBA" id="ARBA00022989"/>
    </source>
</evidence>
<reference evidence="12" key="1">
    <citation type="submission" date="2014-11" db="EMBL/GenBank/DDBJ databases">
        <title>Genome sequencing of Roseivirga sp. D-25.</title>
        <authorList>
            <person name="Selvaratnam C."/>
            <person name="Thevarajoo S."/>
            <person name="Goh K.M."/>
            <person name="Eee R."/>
            <person name="Chan K.-G."/>
            <person name="Chong C.S."/>
        </authorList>
    </citation>
    <scope>NUCLEOTIDE SEQUENCE [LARGE SCALE GENOMIC DNA]</scope>
    <source>
        <strain evidence="12">D-25</strain>
    </source>
</reference>
<evidence type="ECO:0000256" key="1">
    <source>
        <dbReference type="ARBA" id="ARBA00004383"/>
    </source>
</evidence>
<evidence type="ECO:0000256" key="7">
    <source>
        <dbReference type="ARBA" id="ARBA00022927"/>
    </source>
</evidence>
<dbReference type="PANTHER" id="PTHR33446">
    <property type="entry name" value="PROTEIN TONB-RELATED"/>
    <property type="match status" value="1"/>
</dbReference>
<comment type="caution">
    <text evidence="11">The sequence shown here is derived from an EMBL/GenBank/DDBJ whole genome shotgun (WGS) entry which is preliminary data.</text>
</comment>
<evidence type="ECO:0000256" key="3">
    <source>
        <dbReference type="ARBA" id="ARBA00022448"/>
    </source>
</evidence>
<evidence type="ECO:0000256" key="2">
    <source>
        <dbReference type="ARBA" id="ARBA00006555"/>
    </source>
</evidence>
<dbReference type="GO" id="GO:0055085">
    <property type="term" value="P:transmembrane transport"/>
    <property type="evidence" value="ECO:0007669"/>
    <property type="project" value="InterPro"/>
</dbReference>
<feature type="domain" description="TonB C-terminal" evidence="10">
    <location>
        <begin position="132"/>
        <end position="222"/>
    </location>
</feature>
<dbReference type="GO" id="GO:0098797">
    <property type="term" value="C:plasma membrane protein complex"/>
    <property type="evidence" value="ECO:0007669"/>
    <property type="project" value="TreeGrafter"/>
</dbReference>
<dbReference type="Proteomes" id="UP000036908">
    <property type="component" value="Unassembled WGS sequence"/>
</dbReference>
<comment type="similarity">
    <text evidence="2">Belongs to the TonB family.</text>
</comment>
<dbReference type="GO" id="GO:0015031">
    <property type="term" value="P:protein transport"/>
    <property type="evidence" value="ECO:0007669"/>
    <property type="project" value="UniProtKB-KW"/>
</dbReference>
<evidence type="ECO:0000256" key="9">
    <source>
        <dbReference type="ARBA" id="ARBA00023136"/>
    </source>
</evidence>
<proteinExistence type="inferred from homology"/>
<dbReference type="NCBIfam" id="TIGR01352">
    <property type="entry name" value="tonB_Cterm"/>
    <property type="match status" value="1"/>
</dbReference>
<evidence type="ECO:0000259" key="10">
    <source>
        <dbReference type="PROSITE" id="PS52015"/>
    </source>
</evidence>
<keyword evidence="7" id="KW-0653">Protein transport</keyword>
<dbReference type="Pfam" id="PF03544">
    <property type="entry name" value="TonB_C"/>
    <property type="match status" value="1"/>
</dbReference>
<keyword evidence="5" id="KW-0997">Cell inner membrane</keyword>
<keyword evidence="4" id="KW-1003">Cell membrane</keyword>
<evidence type="ECO:0000313" key="12">
    <source>
        <dbReference type="Proteomes" id="UP000036908"/>
    </source>
</evidence>
<dbReference type="AlphaFoldDB" id="A0A0L8AKV4"/>
<keyword evidence="8" id="KW-1133">Transmembrane helix</keyword>
<sequence length="222" mass="24662">MEAKKSPAADINRKSSLFLAIGLLASLSITFAAFEWKQHERGDLMDLGMALNDFDDLIEIPPTEQPPPKAPPIQQPKIISIPDDEEIDTDIEINIDVDISEDTEIADLVFEDEPDEVVSDEPFLIVEEMAKFPGDGWNKFLNDNLKYPRQAQRMGIDGAVDLSFVVDANGIISDIEVTRGIGGGCDEEAIRVLKSSPKWIPGKQRGVAVKSRMAIRIKFRLK</sequence>
<dbReference type="GO" id="GO:0015891">
    <property type="term" value="P:siderophore transport"/>
    <property type="evidence" value="ECO:0007669"/>
    <property type="project" value="InterPro"/>
</dbReference>
<dbReference type="InterPro" id="IPR037682">
    <property type="entry name" value="TonB_C"/>
</dbReference>
<dbReference type="GO" id="GO:0030288">
    <property type="term" value="C:outer membrane-bounded periplasmic space"/>
    <property type="evidence" value="ECO:0007669"/>
    <property type="project" value="InterPro"/>
</dbReference>
<evidence type="ECO:0000256" key="5">
    <source>
        <dbReference type="ARBA" id="ARBA00022519"/>
    </source>
</evidence>
<organism evidence="11 12">
    <name type="scientific">Roseivirga seohaensis subsp. aquiponti</name>
    <dbReference type="NCBI Taxonomy" id="1566026"/>
    <lineage>
        <taxon>Bacteria</taxon>
        <taxon>Pseudomonadati</taxon>
        <taxon>Bacteroidota</taxon>
        <taxon>Cytophagia</taxon>
        <taxon>Cytophagales</taxon>
        <taxon>Roseivirgaceae</taxon>
        <taxon>Roseivirga</taxon>
    </lineage>
</organism>
<dbReference type="InterPro" id="IPR003538">
    <property type="entry name" value="TonB"/>
</dbReference>
<keyword evidence="6" id="KW-0812">Transmembrane</keyword>
<dbReference type="OrthoDB" id="9812355at2"/>
<keyword evidence="3" id="KW-0813">Transport</keyword>
<name>A0A0L8AKV4_9BACT</name>
<gene>
    <name evidence="11" type="ORF">OB69_11290</name>
</gene>
<dbReference type="RefSeq" id="WP_053223822.1">
    <property type="nucleotide sequence ID" value="NZ_JSVA01000010.1"/>
</dbReference>
<dbReference type="PROSITE" id="PS52015">
    <property type="entry name" value="TONB_CTD"/>
    <property type="match status" value="1"/>
</dbReference>
<dbReference type="GO" id="GO:0031992">
    <property type="term" value="F:energy transducer activity"/>
    <property type="evidence" value="ECO:0007669"/>
    <property type="project" value="InterPro"/>
</dbReference>
<protein>
    <submittedName>
        <fullName evidence="11">Energy transducer TonB</fullName>
    </submittedName>
</protein>
<evidence type="ECO:0000256" key="6">
    <source>
        <dbReference type="ARBA" id="ARBA00022692"/>
    </source>
</evidence>
<evidence type="ECO:0000313" key="11">
    <source>
        <dbReference type="EMBL" id="KOF02862.1"/>
    </source>
</evidence>
<keyword evidence="9" id="KW-0472">Membrane</keyword>
<keyword evidence="12" id="KW-1185">Reference proteome</keyword>
<dbReference type="Gene3D" id="3.30.1150.10">
    <property type="match status" value="1"/>
</dbReference>
<dbReference type="PATRIC" id="fig|1566026.4.peg.544"/>
<comment type="subcellular location">
    <subcellularLocation>
        <location evidence="1">Cell inner membrane</location>
        <topology evidence="1">Single-pass membrane protein</topology>
        <orientation evidence="1">Periplasmic side</orientation>
    </subcellularLocation>
</comment>
<accession>A0A0L8AKV4</accession>